<name>A0A5C3PFP3_9APHY</name>
<keyword evidence="1" id="KW-0472">Membrane</keyword>
<dbReference type="STRING" id="1314778.A0A5C3PFP3"/>
<dbReference type="InParanoid" id="A0A5C3PFP3"/>
<keyword evidence="1" id="KW-1133">Transmembrane helix</keyword>
<protein>
    <recommendedName>
        <fullName evidence="4">Protein kinase domain-containing protein</fullName>
    </recommendedName>
</protein>
<feature type="transmembrane region" description="Helical" evidence="1">
    <location>
        <begin position="235"/>
        <end position="253"/>
    </location>
</feature>
<dbReference type="AlphaFoldDB" id="A0A5C3PFP3"/>
<sequence>MVVMDRVKGEMAWRAERRGELFLYAVFEDVRNATDLLHREGLVFGGRDLRSQNVMCVLRGDDRSGAILVDFGLSITRCVFMYSRQCPGRISPVSGPSGRVRQSTLCRSAVTPRSSCADRSPISIRVEPGRTKARLAVLNCITKAHELPPRATSLPLPDSCHPPLHCLLSAIREFAMQCGPWNLSYSKFELKIECSSCLLSTTLLRLYKPHRQFLRYSFTKQERSTSPILYCPQSGLPLGWFCFVCLCLVIWLWRHRSRNIR</sequence>
<evidence type="ECO:0000313" key="2">
    <source>
        <dbReference type="EMBL" id="TFK88406.1"/>
    </source>
</evidence>
<dbReference type="EMBL" id="ML211114">
    <property type="protein sequence ID" value="TFK88406.1"/>
    <property type="molecule type" value="Genomic_DNA"/>
</dbReference>
<proteinExistence type="predicted"/>
<reference evidence="2 3" key="1">
    <citation type="journal article" date="2019" name="Nat. Ecol. Evol.">
        <title>Megaphylogeny resolves global patterns of mushroom evolution.</title>
        <authorList>
            <person name="Varga T."/>
            <person name="Krizsan K."/>
            <person name="Foldi C."/>
            <person name="Dima B."/>
            <person name="Sanchez-Garcia M."/>
            <person name="Sanchez-Ramirez S."/>
            <person name="Szollosi G.J."/>
            <person name="Szarkandi J.G."/>
            <person name="Papp V."/>
            <person name="Albert L."/>
            <person name="Andreopoulos W."/>
            <person name="Angelini C."/>
            <person name="Antonin V."/>
            <person name="Barry K.W."/>
            <person name="Bougher N.L."/>
            <person name="Buchanan P."/>
            <person name="Buyck B."/>
            <person name="Bense V."/>
            <person name="Catcheside P."/>
            <person name="Chovatia M."/>
            <person name="Cooper J."/>
            <person name="Damon W."/>
            <person name="Desjardin D."/>
            <person name="Finy P."/>
            <person name="Geml J."/>
            <person name="Haridas S."/>
            <person name="Hughes K."/>
            <person name="Justo A."/>
            <person name="Karasinski D."/>
            <person name="Kautmanova I."/>
            <person name="Kiss B."/>
            <person name="Kocsube S."/>
            <person name="Kotiranta H."/>
            <person name="LaButti K.M."/>
            <person name="Lechner B.E."/>
            <person name="Liimatainen K."/>
            <person name="Lipzen A."/>
            <person name="Lukacs Z."/>
            <person name="Mihaltcheva S."/>
            <person name="Morgado L.N."/>
            <person name="Niskanen T."/>
            <person name="Noordeloos M.E."/>
            <person name="Ohm R.A."/>
            <person name="Ortiz-Santana B."/>
            <person name="Ovrebo C."/>
            <person name="Racz N."/>
            <person name="Riley R."/>
            <person name="Savchenko A."/>
            <person name="Shiryaev A."/>
            <person name="Soop K."/>
            <person name="Spirin V."/>
            <person name="Szebenyi C."/>
            <person name="Tomsovsky M."/>
            <person name="Tulloss R.E."/>
            <person name="Uehling J."/>
            <person name="Grigoriev I.V."/>
            <person name="Vagvolgyi C."/>
            <person name="Papp T."/>
            <person name="Martin F.M."/>
            <person name="Miettinen O."/>
            <person name="Hibbett D.S."/>
            <person name="Nagy L.G."/>
        </authorList>
    </citation>
    <scope>NUCLEOTIDE SEQUENCE [LARGE SCALE GENOMIC DNA]</scope>
    <source>
        <strain evidence="2 3">HHB13444</strain>
    </source>
</reference>
<evidence type="ECO:0000313" key="3">
    <source>
        <dbReference type="Proteomes" id="UP000308197"/>
    </source>
</evidence>
<organism evidence="2 3">
    <name type="scientific">Polyporus arcularius HHB13444</name>
    <dbReference type="NCBI Taxonomy" id="1314778"/>
    <lineage>
        <taxon>Eukaryota</taxon>
        <taxon>Fungi</taxon>
        <taxon>Dikarya</taxon>
        <taxon>Basidiomycota</taxon>
        <taxon>Agaricomycotina</taxon>
        <taxon>Agaricomycetes</taxon>
        <taxon>Polyporales</taxon>
        <taxon>Polyporaceae</taxon>
        <taxon>Polyporus</taxon>
    </lineage>
</organism>
<evidence type="ECO:0000256" key="1">
    <source>
        <dbReference type="SAM" id="Phobius"/>
    </source>
</evidence>
<keyword evidence="3" id="KW-1185">Reference proteome</keyword>
<gene>
    <name evidence="2" type="ORF">K466DRAFT_74914</name>
</gene>
<keyword evidence="1" id="KW-0812">Transmembrane</keyword>
<evidence type="ECO:0008006" key="4">
    <source>
        <dbReference type="Google" id="ProtNLM"/>
    </source>
</evidence>
<accession>A0A5C3PFP3</accession>
<dbReference type="Proteomes" id="UP000308197">
    <property type="component" value="Unassembled WGS sequence"/>
</dbReference>